<dbReference type="EC" id="3.5.1.28" evidence="2"/>
<accession>A0ABT3A1H8</accession>
<keyword evidence="3" id="KW-0378">Hydrolase</keyword>
<dbReference type="InterPro" id="IPR036505">
    <property type="entry name" value="Amidase/PGRP_sf"/>
</dbReference>
<protein>
    <recommendedName>
        <fullName evidence="2">N-acetylmuramoyl-L-alanine amidase</fullName>
        <ecNumber evidence="2">3.5.1.28</ecNumber>
    </recommendedName>
</protein>
<organism evidence="6 7">
    <name type="scientific">Sedimentimonas flavescens</name>
    <dbReference type="NCBI Taxonomy" id="2851012"/>
    <lineage>
        <taxon>Bacteria</taxon>
        <taxon>Pseudomonadati</taxon>
        <taxon>Pseudomonadota</taxon>
        <taxon>Alphaproteobacteria</taxon>
        <taxon>Rhodobacterales</taxon>
        <taxon>Rhodobacter group</taxon>
        <taxon>Sedimentimonas</taxon>
    </lineage>
</organism>
<feature type="domain" description="N-acetylmuramoyl-L-alanine amidase" evidence="5">
    <location>
        <begin position="5"/>
        <end position="138"/>
    </location>
</feature>
<dbReference type="PANTHER" id="PTHR30417:SF1">
    <property type="entry name" value="N-ACETYLMURAMOYL-L-ALANINE AMIDASE AMID"/>
    <property type="match status" value="1"/>
</dbReference>
<reference evidence="6 7" key="1">
    <citation type="submission" date="2022-10" db="EMBL/GenBank/DDBJ databases">
        <title>Sinirhodobacter sp. nov., isolated from ocean surface sediments.</title>
        <authorList>
            <person name="He W."/>
            <person name="Wang L."/>
            <person name="Zhang D.-F."/>
        </authorList>
    </citation>
    <scope>NUCLEOTIDE SEQUENCE [LARGE SCALE GENOMIC DNA]</scope>
    <source>
        <strain evidence="6 7">WL0115</strain>
    </source>
</reference>
<dbReference type="Gene3D" id="3.40.80.10">
    <property type="entry name" value="Peptidoglycan recognition protein-like"/>
    <property type="match status" value="1"/>
</dbReference>
<evidence type="ECO:0000313" key="6">
    <source>
        <dbReference type="EMBL" id="MCV2879435.1"/>
    </source>
</evidence>
<gene>
    <name evidence="6" type="ORF">OE699_11295</name>
</gene>
<sequence length="226" mass="24521">MTLPSPNFGERRGGLRPELIVIHYTAMRSCAEARARLCDPVAEVSAHWLIAEDGRTEQMVDEAARAWHAGAGAWRGQGDVNSRSIGIELANTGDVPFPEPQMAALEALLPGIMARWSIGPEGVIAHSDMAPDRKADPGPRFDWRRLALQGLAVWPEAGPQLPPDPQVFAALAQAFGYPDVPPSQLLQAFRLRFRPRHDGPLDGADMAMVAALAALYGDDGDQWRAC</sequence>
<evidence type="ECO:0000256" key="2">
    <source>
        <dbReference type="ARBA" id="ARBA00011901"/>
    </source>
</evidence>
<dbReference type="RefSeq" id="WP_263848074.1">
    <property type="nucleotide sequence ID" value="NZ_JAOWKW010000009.1"/>
</dbReference>
<comment type="caution">
    <text evidence="6">The sequence shown here is derived from an EMBL/GenBank/DDBJ whole genome shotgun (WGS) entry which is preliminary data.</text>
</comment>
<dbReference type="Pfam" id="PF01510">
    <property type="entry name" value="Amidase_2"/>
    <property type="match status" value="1"/>
</dbReference>
<dbReference type="InterPro" id="IPR002502">
    <property type="entry name" value="Amidase_domain"/>
</dbReference>
<dbReference type="SMART" id="SM00644">
    <property type="entry name" value="Ami_2"/>
    <property type="match status" value="1"/>
</dbReference>
<name>A0ABT3A1H8_9RHOB</name>
<dbReference type="SUPFAM" id="SSF55846">
    <property type="entry name" value="N-acetylmuramoyl-L-alanine amidase-like"/>
    <property type="match status" value="1"/>
</dbReference>
<proteinExistence type="predicted"/>
<dbReference type="InterPro" id="IPR051206">
    <property type="entry name" value="NAMLAA_amidase_2"/>
</dbReference>
<keyword evidence="4" id="KW-0961">Cell wall biogenesis/degradation</keyword>
<comment type="catalytic activity">
    <reaction evidence="1">
        <text>Hydrolyzes the link between N-acetylmuramoyl residues and L-amino acid residues in certain cell-wall glycopeptides.</text>
        <dbReference type="EC" id="3.5.1.28"/>
    </reaction>
</comment>
<evidence type="ECO:0000256" key="1">
    <source>
        <dbReference type="ARBA" id="ARBA00001561"/>
    </source>
</evidence>
<evidence type="ECO:0000313" key="7">
    <source>
        <dbReference type="Proteomes" id="UP001526166"/>
    </source>
</evidence>
<evidence type="ECO:0000256" key="4">
    <source>
        <dbReference type="ARBA" id="ARBA00023316"/>
    </source>
</evidence>
<keyword evidence="7" id="KW-1185">Reference proteome</keyword>
<dbReference type="PANTHER" id="PTHR30417">
    <property type="entry name" value="N-ACETYLMURAMOYL-L-ALANINE AMIDASE AMID"/>
    <property type="match status" value="1"/>
</dbReference>
<dbReference type="EMBL" id="JAOWKW010000009">
    <property type="protein sequence ID" value="MCV2879435.1"/>
    <property type="molecule type" value="Genomic_DNA"/>
</dbReference>
<evidence type="ECO:0000259" key="5">
    <source>
        <dbReference type="SMART" id="SM00644"/>
    </source>
</evidence>
<dbReference type="Proteomes" id="UP001526166">
    <property type="component" value="Unassembled WGS sequence"/>
</dbReference>
<evidence type="ECO:0000256" key="3">
    <source>
        <dbReference type="ARBA" id="ARBA00022801"/>
    </source>
</evidence>
<dbReference type="CDD" id="cd06583">
    <property type="entry name" value="PGRP"/>
    <property type="match status" value="1"/>
</dbReference>